<proteinExistence type="inferred from homology"/>
<accession>A0A4V2F1A3</accession>
<keyword evidence="3 6" id="KW-0238">DNA-binding</keyword>
<evidence type="ECO:0000256" key="3">
    <source>
        <dbReference type="ARBA" id="ARBA00023125"/>
    </source>
</evidence>
<dbReference type="GO" id="GO:0003677">
    <property type="term" value="F:DNA binding"/>
    <property type="evidence" value="ECO:0007669"/>
    <property type="project" value="UniProtKB-KW"/>
</dbReference>
<keyword evidence="4" id="KW-0804">Transcription</keyword>
<evidence type="ECO:0000256" key="1">
    <source>
        <dbReference type="ARBA" id="ARBA00010466"/>
    </source>
</evidence>
<dbReference type="GO" id="GO:0030246">
    <property type="term" value="F:carbohydrate binding"/>
    <property type="evidence" value="ECO:0007669"/>
    <property type="project" value="InterPro"/>
</dbReference>
<evidence type="ECO:0000313" key="7">
    <source>
        <dbReference type="Proteomes" id="UP000292039"/>
    </source>
</evidence>
<gene>
    <name evidence="6" type="ORF">EV679_0171</name>
</gene>
<dbReference type="Gene3D" id="3.40.50.1360">
    <property type="match status" value="1"/>
</dbReference>
<name>A0A4V2F1A3_9BURK</name>
<dbReference type="PANTHER" id="PTHR34294:SF1">
    <property type="entry name" value="TRANSCRIPTIONAL REGULATOR LSRR"/>
    <property type="match status" value="1"/>
</dbReference>
<dbReference type="AlphaFoldDB" id="A0A4V2F1A3"/>
<dbReference type="InterPro" id="IPR037171">
    <property type="entry name" value="NagB/RpiA_transferase-like"/>
</dbReference>
<comment type="caution">
    <text evidence="6">The sequence shown here is derived from an EMBL/GenBank/DDBJ whole genome shotgun (WGS) entry which is preliminary data.</text>
</comment>
<dbReference type="Gene3D" id="1.10.10.10">
    <property type="entry name" value="Winged helix-like DNA-binding domain superfamily/Winged helix DNA-binding domain"/>
    <property type="match status" value="1"/>
</dbReference>
<evidence type="ECO:0000256" key="4">
    <source>
        <dbReference type="ARBA" id="ARBA00023163"/>
    </source>
</evidence>
<comment type="similarity">
    <text evidence="1">Belongs to the SorC transcriptional regulatory family.</text>
</comment>
<dbReference type="InterPro" id="IPR051054">
    <property type="entry name" value="SorC_transcr_regulators"/>
</dbReference>
<feature type="domain" description="Sugar-binding" evidence="5">
    <location>
        <begin position="94"/>
        <end position="345"/>
    </location>
</feature>
<dbReference type="InterPro" id="IPR036388">
    <property type="entry name" value="WH-like_DNA-bd_sf"/>
</dbReference>
<dbReference type="PANTHER" id="PTHR34294">
    <property type="entry name" value="TRANSCRIPTIONAL REGULATOR-RELATED"/>
    <property type="match status" value="1"/>
</dbReference>
<reference evidence="6 7" key="1">
    <citation type="submission" date="2019-02" db="EMBL/GenBank/DDBJ databases">
        <title>Genomic Encyclopedia of Type Strains, Phase IV (KMG-IV): sequencing the most valuable type-strain genomes for metagenomic binning, comparative biology and taxonomic classification.</title>
        <authorList>
            <person name="Goeker M."/>
        </authorList>
    </citation>
    <scope>NUCLEOTIDE SEQUENCE [LARGE SCALE GENOMIC DNA]</scope>
    <source>
        <strain evidence="6 7">DSM 16618</strain>
    </source>
</reference>
<dbReference type="SUPFAM" id="SSF100950">
    <property type="entry name" value="NagB/RpiA/CoA transferase-like"/>
    <property type="match status" value="1"/>
</dbReference>
<dbReference type="Pfam" id="PF04198">
    <property type="entry name" value="Sugar-bind"/>
    <property type="match status" value="1"/>
</dbReference>
<evidence type="ECO:0000256" key="2">
    <source>
        <dbReference type="ARBA" id="ARBA00023015"/>
    </source>
</evidence>
<evidence type="ECO:0000313" key="6">
    <source>
        <dbReference type="EMBL" id="RZS72987.1"/>
    </source>
</evidence>
<sequence length="350" mass="37564">MENDIFGGLSCALPFLFLSTSPMSEASPLSASDFLAPDTHDVKLRAAWLYHVEQLTQEEVARQLGLNRSKVLRLLAAAREEGLVQVSINGRGSDMLQLEQALMARFRLQQAIVVPVSGLSESLSIKAVAHATGRYLSDQMTDGISIGVGWGATLHHAIRSLAWRHVRDATVVSLLGEVTHAGVDSPSAVAWQLAHFYRTELYQITAPVFVPDPALAQALWQIDEMAKLQTRARQLDLVLLSVGDLSRQASIFRRGLLGWNTADNLKAAGAVGDVLCHFVDASGQVIDHPANQRVMAIHPASLAPVPRIVISSCGARKAQAMIAGIAATQAHVLIVDETAARAMLRLAGGG</sequence>
<dbReference type="EMBL" id="SGWZ01000001">
    <property type="protein sequence ID" value="RZS72987.1"/>
    <property type="molecule type" value="Genomic_DNA"/>
</dbReference>
<keyword evidence="2" id="KW-0805">Transcription regulation</keyword>
<dbReference type="InterPro" id="IPR007324">
    <property type="entry name" value="Sugar-bd_dom_put"/>
</dbReference>
<organism evidence="6 7">
    <name type="scientific">Kerstersia gyiorum</name>
    <dbReference type="NCBI Taxonomy" id="206506"/>
    <lineage>
        <taxon>Bacteria</taxon>
        <taxon>Pseudomonadati</taxon>
        <taxon>Pseudomonadota</taxon>
        <taxon>Betaproteobacteria</taxon>
        <taxon>Burkholderiales</taxon>
        <taxon>Alcaligenaceae</taxon>
        <taxon>Kerstersia</taxon>
    </lineage>
</organism>
<evidence type="ECO:0000259" key="5">
    <source>
        <dbReference type="Pfam" id="PF04198"/>
    </source>
</evidence>
<protein>
    <submittedName>
        <fullName evidence="6">DNA-binding transcriptional regulator LsrR (DeoR family)</fullName>
    </submittedName>
</protein>
<dbReference type="Proteomes" id="UP000292039">
    <property type="component" value="Unassembled WGS sequence"/>
</dbReference>